<dbReference type="AlphaFoldDB" id="A0A0P1G490"/>
<keyword evidence="5" id="KW-1185">Reference proteome</keyword>
<dbReference type="Proteomes" id="UP000051887">
    <property type="component" value="Unassembled WGS sequence"/>
</dbReference>
<evidence type="ECO:0000256" key="1">
    <source>
        <dbReference type="SAM" id="MobiDB-lite"/>
    </source>
</evidence>
<gene>
    <name evidence="3" type="ORF">TL5118_01861</name>
    <name evidence="4" type="ORF">TL5120_01094</name>
</gene>
<dbReference type="RefSeq" id="WP_058242625.1">
    <property type="nucleotide sequence ID" value="NZ_CYSB01000026.1"/>
</dbReference>
<evidence type="ECO:0000313" key="6">
    <source>
        <dbReference type="Proteomes" id="UP000051887"/>
    </source>
</evidence>
<evidence type="ECO:0000313" key="4">
    <source>
        <dbReference type="EMBL" id="CUH71308.1"/>
    </source>
</evidence>
<evidence type="ECO:0000313" key="5">
    <source>
        <dbReference type="Proteomes" id="UP000051086"/>
    </source>
</evidence>
<dbReference type="EMBL" id="CYSC01000017">
    <property type="protein sequence ID" value="CUH71308.1"/>
    <property type="molecule type" value="Genomic_DNA"/>
</dbReference>
<feature type="region of interest" description="Disordered" evidence="1">
    <location>
        <begin position="54"/>
        <end position="89"/>
    </location>
</feature>
<evidence type="ECO:0000256" key="2">
    <source>
        <dbReference type="SAM" id="Phobius"/>
    </source>
</evidence>
<reference evidence="3 5" key="1">
    <citation type="submission" date="2015-09" db="EMBL/GenBank/DDBJ databases">
        <authorList>
            <person name="Rodrigo-Torres L."/>
            <person name="Arahal D.R."/>
        </authorList>
    </citation>
    <scope>NUCLEOTIDE SEQUENCE [LARGE SCALE GENOMIC DNA]</scope>
    <source>
        <strain evidence="3 5">CECT 5118</strain>
    </source>
</reference>
<feature type="transmembrane region" description="Helical" evidence="2">
    <location>
        <begin position="6"/>
        <end position="24"/>
    </location>
</feature>
<dbReference type="EMBL" id="CYSB01000026">
    <property type="protein sequence ID" value="CUH66663.1"/>
    <property type="molecule type" value="Genomic_DNA"/>
</dbReference>
<proteinExistence type="predicted"/>
<evidence type="ECO:0000313" key="3">
    <source>
        <dbReference type="EMBL" id="CUH66663.1"/>
    </source>
</evidence>
<keyword evidence="2" id="KW-0812">Transmembrane</keyword>
<reference evidence="4 6" key="2">
    <citation type="submission" date="2015-09" db="EMBL/GenBank/DDBJ databases">
        <authorList>
            <consortium name="Swine Surveillance"/>
        </authorList>
    </citation>
    <scope>NUCLEOTIDE SEQUENCE [LARGE SCALE GENOMIC DNA]</scope>
    <source>
        <strain evidence="4 6">5120</strain>
    </source>
</reference>
<feature type="compositionally biased region" description="Gly residues" evidence="1">
    <location>
        <begin position="76"/>
        <end position="89"/>
    </location>
</feature>
<organism evidence="4 6">
    <name type="scientific">Thalassovita autumnalis</name>
    <dbReference type="NCBI Taxonomy" id="2072972"/>
    <lineage>
        <taxon>Bacteria</taxon>
        <taxon>Pseudomonadati</taxon>
        <taxon>Pseudomonadota</taxon>
        <taxon>Alphaproteobacteria</taxon>
        <taxon>Rhodobacterales</taxon>
        <taxon>Roseobacteraceae</taxon>
        <taxon>Thalassovita</taxon>
    </lineage>
</organism>
<keyword evidence="2" id="KW-0472">Membrane</keyword>
<name>A0A0P1G490_9RHOB</name>
<accession>A0A0P1G490</accession>
<protein>
    <submittedName>
        <fullName evidence="4">Uncharacterized protein</fullName>
    </submittedName>
</protein>
<sequence length="89" mass="9511">MHVEFSTVAILIVCAIGFIAANFWETPRHRRRRKSLYQDASGVWIWTELDGSEMRSDIHPGEPGGAWVNDSSSDGGFDGGDSGGGGGGD</sequence>
<dbReference type="Proteomes" id="UP000051086">
    <property type="component" value="Unassembled WGS sequence"/>
</dbReference>
<dbReference type="OrthoDB" id="7876612at2"/>
<keyword evidence="2" id="KW-1133">Transmembrane helix</keyword>